<accession>A0ABV2SAN7</accession>
<comment type="caution">
    <text evidence="1">The sequence shown here is derived from an EMBL/GenBank/DDBJ whole genome shotgun (WGS) entry which is preliminary data.</text>
</comment>
<dbReference type="InterPro" id="IPR024510">
    <property type="entry name" value="DUF2589"/>
</dbReference>
<gene>
    <name evidence="1" type="ORF">V5J35_000009</name>
</gene>
<evidence type="ECO:0000313" key="1">
    <source>
        <dbReference type="EMBL" id="MET4754817.1"/>
    </source>
</evidence>
<organism evidence="1 2">
    <name type="scientific">Endozoicomonas lisbonensis</name>
    <dbReference type="NCBI Taxonomy" id="3120522"/>
    <lineage>
        <taxon>Bacteria</taxon>
        <taxon>Pseudomonadati</taxon>
        <taxon>Pseudomonadota</taxon>
        <taxon>Gammaproteobacteria</taxon>
        <taxon>Oceanospirillales</taxon>
        <taxon>Endozoicomonadaceae</taxon>
        <taxon>Endozoicomonas</taxon>
    </lineage>
</organism>
<dbReference type="RefSeq" id="WP_354011619.1">
    <property type="nucleotide sequence ID" value="NZ_JBEWTA010000003.1"/>
</dbReference>
<evidence type="ECO:0000313" key="2">
    <source>
        <dbReference type="Proteomes" id="UP001549366"/>
    </source>
</evidence>
<keyword evidence="2" id="KW-1185">Reference proteome</keyword>
<sequence length="197" mass="21601">MIKLKTLVEAIHSSINQAVQAVGNQSIEQIKYFFEEIPSPLSKEHEAAEKKIKQARQALAEGKTDVAKSLLQEIKDSNHQKVLAPEQEMTHRPKMVAMAYPGNTESGLETFVAHVPLISLVPMAASQVKHIKFRCDLEVTSNEDDELLVSFPSAGSEASSNSANTHIEIIVEGGETTDGLKKLIEGYDRVLRAQIPG</sequence>
<proteinExistence type="predicted"/>
<protein>
    <submittedName>
        <fullName evidence="1">Sulfite reductase alpha subunit-like flavoprotein</fullName>
    </submittedName>
</protein>
<dbReference type="Proteomes" id="UP001549366">
    <property type="component" value="Unassembled WGS sequence"/>
</dbReference>
<dbReference type="EMBL" id="JBEWTB010000001">
    <property type="protein sequence ID" value="MET4754817.1"/>
    <property type="molecule type" value="Genomic_DNA"/>
</dbReference>
<dbReference type="Pfam" id="PF11655">
    <property type="entry name" value="DUF2589"/>
    <property type="match status" value="1"/>
</dbReference>
<name>A0ABV2SAN7_9GAMM</name>
<reference evidence="1 2" key="1">
    <citation type="submission" date="2024-06" db="EMBL/GenBank/DDBJ databases">
        <title>Genomic Encyclopedia of Type Strains, Phase V (KMG-V): Genome sequencing to study the core and pangenomes of soil and plant-associated prokaryotes.</title>
        <authorList>
            <person name="Whitman W."/>
        </authorList>
    </citation>
    <scope>NUCLEOTIDE SEQUENCE [LARGE SCALE GENOMIC DNA]</scope>
    <source>
        <strain evidence="1 2">NE40</strain>
    </source>
</reference>